<comment type="caution">
    <text evidence="1">The sequence shown here is derived from an EMBL/GenBank/DDBJ whole genome shotgun (WGS) entry which is preliminary data.</text>
</comment>
<organism evidence="1">
    <name type="scientific">Sesamum latifolium</name>
    <dbReference type="NCBI Taxonomy" id="2727402"/>
    <lineage>
        <taxon>Eukaryota</taxon>
        <taxon>Viridiplantae</taxon>
        <taxon>Streptophyta</taxon>
        <taxon>Embryophyta</taxon>
        <taxon>Tracheophyta</taxon>
        <taxon>Spermatophyta</taxon>
        <taxon>Magnoliopsida</taxon>
        <taxon>eudicotyledons</taxon>
        <taxon>Gunneridae</taxon>
        <taxon>Pentapetalae</taxon>
        <taxon>asterids</taxon>
        <taxon>lamiids</taxon>
        <taxon>Lamiales</taxon>
        <taxon>Pedaliaceae</taxon>
        <taxon>Sesamum</taxon>
    </lineage>
</organism>
<dbReference type="EMBL" id="JACGWN010000014">
    <property type="protein sequence ID" value="KAL0405106.1"/>
    <property type="molecule type" value="Genomic_DNA"/>
</dbReference>
<dbReference type="AlphaFoldDB" id="A0AAW2TN70"/>
<reference evidence="1" key="2">
    <citation type="journal article" date="2024" name="Plant">
        <title>Genomic evolution and insights into agronomic trait innovations of Sesamum species.</title>
        <authorList>
            <person name="Miao H."/>
            <person name="Wang L."/>
            <person name="Qu L."/>
            <person name="Liu H."/>
            <person name="Sun Y."/>
            <person name="Le M."/>
            <person name="Wang Q."/>
            <person name="Wei S."/>
            <person name="Zheng Y."/>
            <person name="Lin W."/>
            <person name="Duan Y."/>
            <person name="Cao H."/>
            <person name="Xiong S."/>
            <person name="Wang X."/>
            <person name="Wei L."/>
            <person name="Li C."/>
            <person name="Ma Q."/>
            <person name="Ju M."/>
            <person name="Zhao R."/>
            <person name="Li G."/>
            <person name="Mu C."/>
            <person name="Tian Q."/>
            <person name="Mei H."/>
            <person name="Zhang T."/>
            <person name="Gao T."/>
            <person name="Zhang H."/>
        </authorList>
    </citation>
    <scope>NUCLEOTIDE SEQUENCE</scope>
    <source>
        <strain evidence="1">KEN1</strain>
    </source>
</reference>
<name>A0AAW2TN70_9LAMI</name>
<protein>
    <submittedName>
        <fullName evidence="1">Uncharacterized protein</fullName>
    </submittedName>
</protein>
<proteinExistence type="predicted"/>
<gene>
    <name evidence="1" type="ORF">Slati_3824500</name>
</gene>
<sequence length="135" mass="15125">MMNQQLGNYMSMLADQGFPYVNQDFFAGPSTPAQADYTLELVTVTQGFENIGIQCMGATSSQNLHEVEEFCTLDDVVHEPEVDNFANLSDHNSKPDEVKFPIPPVDPENEIDIDIMNETFDIKSTRYVIITPNTS</sequence>
<accession>A0AAW2TN70</accession>
<reference evidence="1" key="1">
    <citation type="submission" date="2020-06" db="EMBL/GenBank/DDBJ databases">
        <authorList>
            <person name="Li T."/>
            <person name="Hu X."/>
            <person name="Zhang T."/>
            <person name="Song X."/>
            <person name="Zhang H."/>
            <person name="Dai N."/>
            <person name="Sheng W."/>
            <person name="Hou X."/>
            <person name="Wei L."/>
        </authorList>
    </citation>
    <scope>NUCLEOTIDE SEQUENCE</scope>
    <source>
        <strain evidence="1">KEN1</strain>
        <tissue evidence="1">Leaf</tissue>
    </source>
</reference>
<evidence type="ECO:0000313" key="1">
    <source>
        <dbReference type="EMBL" id="KAL0405106.1"/>
    </source>
</evidence>